<dbReference type="GO" id="GO:0006508">
    <property type="term" value="P:proteolysis"/>
    <property type="evidence" value="ECO:0007669"/>
    <property type="project" value="UniProtKB-KW"/>
</dbReference>
<sequence>MSRAEAMHTPAVDTSPWKPLLLTVVGFALLDAFYYLPLMLGPSPTVYVAVYVSFFLVAHVWGRLTGVGGLRGYGFFRHAGWGRNVALGFAAGLAFQGLGYAAEWALGGFRVDGFIAAGPLFSLLAMAAFGMFLSSATDDILIRGYLFRHLSPYVSSRGLILGTTAVYVLNHVFYAELTPLLCLRLALLGLVFAYTLARTGSLWLAIGLHWGGNVMYRMRNGFDPQQGGIIRLSELPQPAWFDWLGVGATALMLATSVLLVRWAVKAEPLPPSTEAAEPNAAPAMAPGA</sequence>
<evidence type="ECO:0000256" key="1">
    <source>
        <dbReference type="SAM" id="Phobius"/>
    </source>
</evidence>
<keyword evidence="3" id="KW-0645">Protease</keyword>
<feature type="domain" description="CAAX prenyl protease 2/Lysostaphin resistance protein A-like" evidence="2">
    <location>
        <begin position="122"/>
        <end position="215"/>
    </location>
</feature>
<dbReference type="EMBL" id="JABBJJ010000001">
    <property type="protein sequence ID" value="NMO13268.1"/>
    <property type="molecule type" value="Genomic_DNA"/>
</dbReference>
<evidence type="ECO:0000259" key="2">
    <source>
        <dbReference type="Pfam" id="PF02517"/>
    </source>
</evidence>
<dbReference type="GO" id="GO:0080120">
    <property type="term" value="P:CAAX-box protein maturation"/>
    <property type="evidence" value="ECO:0007669"/>
    <property type="project" value="UniProtKB-ARBA"/>
</dbReference>
<accession>A0A848LCV7</accession>
<dbReference type="GO" id="GO:0008237">
    <property type="term" value="F:metallopeptidase activity"/>
    <property type="evidence" value="ECO:0007669"/>
    <property type="project" value="UniProtKB-KW"/>
</dbReference>
<evidence type="ECO:0000313" key="4">
    <source>
        <dbReference type="Proteomes" id="UP000518300"/>
    </source>
</evidence>
<comment type="caution">
    <text evidence="3">The sequence shown here is derived from an EMBL/GenBank/DDBJ whole genome shotgun (WGS) entry which is preliminary data.</text>
</comment>
<keyword evidence="1" id="KW-0812">Transmembrane</keyword>
<feature type="transmembrane region" description="Helical" evidence="1">
    <location>
        <begin position="20"/>
        <end position="40"/>
    </location>
</feature>
<feature type="transmembrane region" description="Helical" evidence="1">
    <location>
        <begin position="185"/>
        <end position="210"/>
    </location>
</feature>
<reference evidence="3 4" key="1">
    <citation type="submission" date="2020-04" db="EMBL/GenBank/DDBJ databases">
        <title>Draft genome of Pyxidicoccus fallax type strain.</title>
        <authorList>
            <person name="Whitworth D.E."/>
        </authorList>
    </citation>
    <scope>NUCLEOTIDE SEQUENCE [LARGE SCALE GENOMIC DNA]</scope>
    <source>
        <strain evidence="3 4">DSM 14698</strain>
    </source>
</reference>
<gene>
    <name evidence="3" type="ORF">HG543_00060</name>
</gene>
<proteinExistence type="predicted"/>
<protein>
    <submittedName>
        <fullName evidence="3">CPBP family intramembrane metalloprotease</fullName>
    </submittedName>
</protein>
<organism evidence="3 4">
    <name type="scientific">Pyxidicoccus fallax</name>
    <dbReference type="NCBI Taxonomy" id="394095"/>
    <lineage>
        <taxon>Bacteria</taxon>
        <taxon>Pseudomonadati</taxon>
        <taxon>Myxococcota</taxon>
        <taxon>Myxococcia</taxon>
        <taxon>Myxococcales</taxon>
        <taxon>Cystobacterineae</taxon>
        <taxon>Myxococcaceae</taxon>
        <taxon>Pyxidicoccus</taxon>
    </lineage>
</organism>
<dbReference type="RefSeq" id="WP_169342549.1">
    <property type="nucleotide sequence ID" value="NZ_JABBJJ010000001.1"/>
</dbReference>
<feature type="transmembrane region" description="Helical" evidence="1">
    <location>
        <begin position="85"/>
        <end position="102"/>
    </location>
</feature>
<keyword evidence="1" id="KW-0472">Membrane</keyword>
<evidence type="ECO:0000313" key="3">
    <source>
        <dbReference type="EMBL" id="NMO13268.1"/>
    </source>
</evidence>
<feature type="transmembrane region" description="Helical" evidence="1">
    <location>
        <begin position="46"/>
        <end position="64"/>
    </location>
</feature>
<keyword evidence="3" id="KW-0378">Hydrolase</keyword>
<keyword evidence="4" id="KW-1185">Reference proteome</keyword>
<feature type="transmembrane region" description="Helical" evidence="1">
    <location>
        <begin position="114"/>
        <end position="133"/>
    </location>
</feature>
<dbReference type="PANTHER" id="PTHR39430">
    <property type="entry name" value="MEMBRANE-ASSOCIATED PROTEASE-RELATED"/>
    <property type="match status" value="1"/>
</dbReference>
<keyword evidence="1" id="KW-1133">Transmembrane helix</keyword>
<name>A0A848LCV7_9BACT</name>
<feature type="transmembrane region" description="Helical" evidence="1">
    <location>
        <begin position="154"/>
        <end position="173"/>
    </location>
</feature>
<dbReference type="Pfam" id="PF02517">
    <property type="entry name" value="Rce1-like"/>
    <property type="match status" value="1"/>
</dbReference>
<dbReference type="GO" id="GO:0004175">
    <property type="term" value="F:endopeptidase activity"/>
    <property type="evidence" value="ECO:0007669"/>
    <property type="project" value="UniProtKB-ARBA"/>
</dbReference>
<dbReference type="Proteomes" id="UP000518300">
    <property type="component" value="Unassembled WGS sequence"/>
</dbReference>
<dbReference type="PANTHER" id="PTHR39430:SF1">
    <property type="entry name" value="PROTEASE"/>
    <property type="match status" value="1"/>
</dbReference>
<dbReference type="InterPro" id="IPR003675">
    <property type="entry name" value="Rce1/LyrA-like_dom"/>
</dbReference>
<dbReference type="AlphaFoldDB" id="A0A848LCV7"/>
<keyword evidence="3" id="KW-0482">Metalloprotease</keyword>